<dbReference type="GeneID" id="107417393"/>
<name>A0A6P6G3R0_ZIZJJ</name>
<dbReference type="KEGG" id="zju:107417393"/>
<feature type="compositionally biased region" description="Basic and acidic residues" evidence="3">
    <location>
        <begin position="378"/>
        <end position="387"/>
    </location>
</feature>
<comment type="similarity">
    <text evidence="2">Belongs to the IQD family.</text>
</comment>
<keyword evidence="1" id="KW-0112">Calmodulin-binding</keyword>
<evidence type="ECO:0000256" key="2">
    <source>
        <dbReference type="ARBA" id="ARBA00024341"/>
    </source>
</evidence>
<evidence type="ECO:0000313" key="7">
    <source>
        <dbReference type="RefSeq" id="XP_024928370.3"/>
    </source>
</evidence>
<evidence type="ECO:0000256" key="1">
    <source>
        <dbReference type="ARBA" id="ARBA00022860"/>
    </source>
</evidence>
<feature type="region of interest" description="Disordered" evidence="3">
    <location>
        <begin position="148"/>
        <end position="168"/>
    </location>
</feature>
<dbReference type="RefSeq" id="XP_015881494.3">
    <property type="nucleotide sequence ID" value="XM_016026008.4"/>
</dbReference>
<proteinExistence type="inferred from homology"/>
<reference evidence="5 6" key="1">
    <citation type="submission" date="2025-05" db="UniProtKB">
        <authorList>
            <consortium name="RefSeq"/>
        </authorList>
    </citation>
    <scope>IDENTIFICATION</scope>
    <source>
        <tissue evidence="5 6">Seedling</tissue>
    </source>
</reference>
<organism evidence="7">
    <name type="scientific">Ziziphus jujuba</name>
    <name type="common">Chinese jujube</name>
    <name type="synonym">Ziziphus sativa</name>
    <dbReference type="NCBI Taxonomy" id="326968"/>
    <lineage>
        <taxon>Eukaryota</taxon>
        <taxon>Viridiplantae</taxon>
        <taxon>Streptophyta</taxon>
        <taxon>Embryophyta</taxon>
        <taxon>Tracheophyta</taxon>
        <taxon>Spermatophyta</taxon>
        <taxon>Magnoliopsida</taxon>
        <taxon>eudicotyledons</taxon>
        <taxon>Gunneridae</taxon>
        <taxon>Pentapetalae</taxon>
        <taxon>rosids</taxon>
        <taxon>fabids</taxon>
        <taxon>Rosales</taxon>
        <taxon>Rhamnaceae</taxon>
        <taxon>Paliureae</taxon>
        <taxon>Ziziphus</taxon>
    </lineage>
</organism>
<sequence length="408" mass="45630">MGITRGLVRIVFTKNRSAGVPDSHAKSNVIERKRWNSVRSYLCGDEYNSVLAEEDSASVKSSGVTVTQFNSNLEEEDSGSVRSSEATVTQPLPADLAAKDGVQGDEEAKEDIQVQKHDSSVSKIMHEDQAAVTIQSAFRGFLVRCKSEGNRSKGGEEETVNGVESPNRESLGTSIEVQTGNSVEIPSAQEERMAVHNRTYKKARTQVTKLKEDWDDSTVSSNISKMRIQNRLEATTRRERALAYAFSQQLRICSKKRQAKSDGTEPDMGWSWLERWMATRLPESSSVESRINMQMEPSKCKQKFMISKKLFDVAVEEKESCGSNEVSVSFDSFSVGAAKGKDGLEPSYRFKATRTVSRRKSAPDCQYARGHVKVSKKDYYSREAEKEKKHKAKSKQLESNANVLHLED</sequence>
<evidence type="ECO:0000313" key="5">
    <source>
        <dbReference type="RefSeq" id="XP_015881494.3"/>
    </source>
</evidence>
<dbReference type="RefSeq" id="XP_015881495.3">
    <property type="nucleotide sequence ID" value="XM_016026009.4"/>
</dbReference>
<evidence type="ECO:0000256" key="3">
    <source>
        <dbReference type="SAM" id="MobiDB-lite"/>
    </source>
</evidence>
<feature type="compositionally biased region" description="Polar residues" evidence="3">
    <location>
        <begin position="80"/>
        <end position="90"/>
    </location>
</feature>
<dbReference type="PANTHER" id="PTHR32295">
    <property type="entry name" value="IQ-DOMAIN 5-RELATED"/>
    <property type="match status" value="1"/>
</dbReference>
<dbReference type="Pfam" id="PF00612">
    <property type="entry name" value="IQ"/>
    <property type="match status" value="1"/>
</dbReference>
<dbReference type="GO" id="GO:0005516">
    <property type="term" value="F:calmodulin binding"/>
    <property type="evidence" value="ECO:0007669"/>
    <property type="project" value="UniProtKB-KW"/>
</dbReference>
<dbReference type="AlphaFoldDB" id="A0A6P6G3R0"/>
<keyword evidence="4" id="KW-1185">Reference proteome</keyword>
<feature type="region of interest" description="Disordered" evidence="3">
    <location>
        <begin position="70"/>
        <end position="92"/>
    </location>
</feature>
<dbReference type="PANTHER" id="PTHR32295:SF15">
    <property type="entry name" value="PROTEIN IQ-DOMAIN 33"/>
    <property type="match status" value="1"/>
</dbReference>
<evidence type="ECO:0000313" key="6">
    <source>
        <dbReference type="RefSeq" id="XP_015881495.3"/>
    </source>
</evidence>
<feature type="region of interest" description="Disordered" evidence="3">
    <location>
        <begin position="378"/>
        <end position="408"/>
    </location>
</feature>
<dbReference type="RefSeq" id="XP_024928370.3">
    <property type="nucleotide sequence ID" value="XM_025072602.3"/>
</dbReference>
<dbReference type="InterPro" id="IPR000048">
    <property type="entry name" value="IQ_motif_EF-hand-BS"/>
</dbReference>
<evidence type="ECO:0000313" key="4">
    <source>
        <dbReference type="Proteomes" id="UP001652623"/>
    </source>
</evidence>
<gene>
    <name evidence="5 6 7" type="primary">LOC107417393</name>
</gene>
<dbReference type="PROSITE" id="PS50096">
    <property type="entry name" value="IQ"/>
    <property type="match status" value="1"/>
</dbReference>
<protein>
    <submittedName>
        <fullName evidence="5 6">Protein IQ-DOMAIN 33</fullName>
    </submittedName>
</protein>
<accession>A0A6P6G3R0</accession>
<dbReference type="Proteomes" id="UP001652623">
    <property type="component" value="Chromosome 4"/>
</dbReference>